<dbReference type="AlphaFoldDB" id="A0A3P7ZTP7"/>
<organism evidence="1 2">
    <name type="scientific">Schistosoma margrebowiei</name>
    <dbReference type="NCBI Taxonomy" id="48269"/>
    <lineage>
        <taxon>Eukaryota</taxon>
        <taxon>Metazoa</taxon>
        <taxon>Spiralia</taxon>
        <taxon>Lophotrochozoa</taxon>
        <taxon>Platyhelminthes</taxon>
        <taxon>Trematoda</taxon>
        <taxon>Digenea</taxon>
        <taxon>Strigeidida</taxon>
        <taxon>Schistosomatoidea</taxon>
        <taxon>Schistosomatidae</taxon>
        <taxon>Schistosoma</taxon>
    </lineage>
</organism>
<sequence length="106" mass="12191">MGERNENGERSANLHVFSKAVIGGTIFPNKHIHKTTRVSRDHTTGNQTDHICITKKIRRTMEDVRTRRGAEIASDHHLDVAKMKLKLKKHWTFGETALQRFNTAFL</sequence>
<dbReference type="EMBL" id="UZAI01003678">
    <property type="protein sequence ID" value="VDO81553.1"/>
    <property type="molecule type" value="Genomic_DNA"/>
</dbReference>
<protein>
    <submittedName>
        <fullName evidence="1">Uncharacterized protein</fullName>
    </submittedName>
</protein>
<gene>
    <name evidence="1" type="ORF">SMRZ_LOCUS8463</name>
</gene>
<proteinExistence type="predicted"/>
<name>A0A3P7ZTP7_9TREM</name>
<reference evidence="1 2" key="1">
    <citation type="submission" date="2018-11" db="EMBL/GenBank/DDBJ databases">
        <authorList>
            <consortium name="Pathogen Informatics"/>
        </authorList>
    </citation>
    <scope>NUCLEOTIDE SEQUENCE [LARGE SCALE GENOMIC DNA]</scope>
    <source>
        <strain evidence="1 2">Zambia</strain>
    </source>
</reference>
<evidence type="ECO:0000313" key="2">
    <source>
        <dbReference type="Proteomes" id="UP000277204"/>
    </source>
</evidence>
<evidence type="ECO:0000313" key="1">
    <source>
        <dbReference type="EMBL" id="VDO81553.1"/>
    </source>
</evidence>
<keyword evidence="2" id="KW-1185">Reference proteome</keyword>
<accession>A0A3P7ZTP7</accession>
<dbReference type="Proteomes" id="UP000277204">
    <property type="component" value="Unassembled WGS sequence"/>
</dbReference>